<keyword evidence="1" id="KW-0175">Coiled coil</keyword>
<keyword evidence="3" id="KW-1185">Reference proteome</keyword>
<accession>A0ABQ1IK00</accession>
<evidence type="ECO:0000256" key="1">
    <source>
        <dbReference type="SAM" id="Coils"/>
    </source>
</evidence>
<comment type="caution">
    <text evidence="2">The sequence shown here is derived from an EMBL/GenBank/DDBJ whole genome shotgun (WGS) entry which is preliminary data.</text>
</comment>
<proteinExistence type="predicted"/>
<organism evidence="2 3">
    <name type="scientific">Oceanisphaera marina</name>
    <dbReference type="NCBI Taxonomy" id="2017550"/>
    <lineage>
        <taxon>Bacteria</taxon>
        <taxon>Pseudomonadati</taxon>
        <taxon>Pseudomonadota</taxon>
        <taxon>Gammaproteobacteria</taxon>
        <taxon>Aeromonadales</taxon>
        <taxon>Aeromonadaceae</taxon>
        <taxon>Oceanisphaera</taxon>
    </lineage>
</organism>
<reference evidence="3" key="1">
    <citation type="journal article" date="2019" name="Int. J. Syst. Evol. Microbiol.">
        <title>The Global Catalogue of Microorganisms (GCM) 10K type strain sequencing project: providing services to taxonomists for standard genome sequencing and annotation.</title>
        <authorList>
            <consortium name="The Broad Institute Genomics Platform"/>
            <consortium name="The Broad Institute Genome Sequencing Center for Infectious Disease"/>
            <person name="Wu L."/>
            <person name="Ma J."/>
        </authorList>
    </citation>
    <scope>NUCLEOTIDE SEQUENCE [LARGE SCALE GENOMIC DNA]</scope>
    <source>
        <strain evidence="3">CGMCC 1.15923</strain>
    </source>
</reference>
<sequence length="60" mass="6925">MNDARYPNISAIDNRLAELENEKQQLLALREALHSAQNECSPVSPYRAQSTYTHNLPRWV</sequence>
<evidence type="ECO:0000313" key="3">
    <source>
        <dbReference type="Proteomes" id="UP000646152"/>
    </source>
</evidence>
<name>A0ABQ1IK00_9GAMM</name>
<dbReference type="EMBL" id="BMKE01000009">
    <property type="protein sequence ID" value="GGB41919.1"/>
    <property type="molecule type" value="Genomic_DNA"/>
</dbReference>
<evidence type="ECO:0000313" key="2">
    <source>
        <dbReference type="EMBL" id="GGB41919.1"/>
    </source>
</evidence>
<protein>
    <submittedName>
        <fullName evidence="2">Uncharacterized protein</fullName>
    </submittedName>
</protein>
<feature type="coiled-coil region" evidence="1">
    <location>
        <begin position="9"/>
        <end position="39"/>
    </location>
</feature>
<dbReference type="Proteomes" id="UP000646152">
    <property type="component" value="Unassembled WGS sequence"/>
</dbReference>
<gene>
    <name evidence="2" type="ORF">GCM10011502_14060</name>
</gene>